<dbReference type="RefSeq" id="WP_252768163.1">
    <property type="nucleotide sequence ID" value="NZ_JAMXMC010000002.1"/>
</dbReference>
<evidence type="ECO:0000256" key="6">
    <source>
        <dbReference type="ARBA" id="ARBA00022617"/>
    </source>
</evidence>
<keyword evidence="13 15" id="KW-0472">Membrane</keyword>
<dbReference type="PROSITE" id="PS51002">
    <property type="entry name" value="CYTB_NTER"/>
    <property type="match status" value="1"/>
</dbReference>
<evidence type="ECO:0000256" key="2">
    <source>
        <dbReference type="ARBA" id="ARBA00004141"/>
    </source>
</evidence>
<evidence type="ECO:0000256" key="9">
    <source>
        <dbReference type="ARBA" id="ARBA00022723"/>
    </source>
</evidence>
<dbReference type="PROSITE" id="PS51003">
    <property type="entry name" value="CYTB_CTER"/>
    <property type="match status" value="1"/>
</dbReference>
<name>A0ABT1BHM2_9BURK</name>
<dbReference type="InterPro" id="IPR016174">
    <property type="entry name" value="Di-haem_cyt_TM"/>
</dbReference>
<dbReference type="PANTHER" id="PTHR19271:SF16">
    <property type="entry name" value="CYTOCHROME B"/>
    <property type="match status" value="1"/>
</dbReference>
<dbReference type="InterPro" id="IPR005798">
    <property type="entry name" value="Cyt_b/b6_C"/>
</dbReference>
<dbReference type="InterPro" id="IPR005797">
    <property type="entry name" value="Cyt_b/b6_N"/>
</dbReference>
<comment type="similarity">
    <text evidence="14">Belongs to the cytochrome b family.</text>
</comment>
<feature type="transmembrane region" description="Helical" evidence="15">
    <location>
        <begin position="265"/>
        <end position="282"/>
    </location>
</feature>
<feature type="transmembrane region" description="Helical" evidence="15">
    <location>
        <begin position="410"/>
        <end position="427"/>
    </location>
</feature>
<dbReference type="InterPro" id="IPR036150">
    <property type="entry name" value="Cyt_b/b6_C_sf"/>
</dbReference>
<evidence type="ECO:0000256" key="4">
    <source>
        <dbReference type="ARBA" id="ARBA00013531"/>
    </source>
</evidence>
<keyword evidence="9" id="KW-0479">Metal-binding</keyword>
<evidence type="ECO:0000256" key="14">
    <source>
        <dbReference type="RuleBase" id="RU003385"/>
    </source>
</evidence>
<keyword evidence="8 14" id="KW-0812">Transmembrane</keyword>
<keyword evidence="19" id="KW-1185">Reference proteome</keyword>
<feature type="transmembrane region" description="Helical" evidence="15">
    <location>
        <begin position="350"/>
        <end position="367"/>
    </location>
</feature>
<dbReference type="SUPFAM" id="SSF81648">
    <property type="entry name" value="a domain/subunit of cytochrome bc1 complex (Ubiquinol-cytochrome c reductase)"/>
    <property type="match status" value="2"/>
</dbReference>
<feature type="domain" description="Cytochrome b/b6 C-terminal region profile" evidence="17">
    <location>
        <begin position="246"/>
        <end position="466"/>
    </location>
</feature>
<dbReference type="EMBL" id="JAMXMC010000002">
    <property type="protein sequence ID" value="MCO5975720.1"/>
    <property type="molecule type" value="Genomic_DNA"/>
</dbReference>
<dbReference type="Proteomes" id="UP001204851">
    <property type="component" value="Unassembled WGS sequence"/>
</dbReference>
<keyword evidence="7 14" id="KW-0679">Respiratory chain</keyword>
<comment type="caution">
    <text evidence="18">The sequence shown here is derived from an EMBL/GenBank/DDBJ whole genome shotgun (WGS) entry which is preliminary data.</text>
</comment>
<evidence type="ECO:0000256" key="5">
    <source>
        <dbReference type="ARBA" id="ARBA00022448"/>
    </source>
</evidence>
<dbReference type="InterPro" id="IPR027387">
    <property type="entry name" value="Cytb/b6-like_sf"/>
</dbReference>
<protein>
    <recommendedName>
        <fullName evidence="4 14">Cytochrome b</fullName>
    </recommendedName>
</protein>
<comment type="function">
    <text evidence="1 14">Component of the ubiquinol-cytochrome c reductase complex (complex III or cytochrome b-c1 complex), which is a respiratory chain that generates an electrochemical potential coupled to ATP synthesis.</text>
</comment>
<evidence type="ECO:0000259" key="17">
    <source>
        <dbReference type="PROSITE" id="PS51003"/>
    </source>
</evidence>
<evidence type="ECO:0000256" key="10">
    <source>
        <dbReference type="ARBA" id="ARBA00022982"/>
    </source>
</evidence>
<dbReference type="SUPFAM" id="SSF81342">
    <property type="entry name" value="Transmembrane di-heme cytochromes"/>
    <property type="match status" value="1"/>
</dbReference>
<dbReference type="Pfam" id="PF00032">
    <property type="entry name" value="Cytochrom_B_C"/>
    <property type="match status" value="2"/>
</dbReference>
<dbReference type="Gene3D" id="1.20.810.10">
    <property type="entry name" value="Cytochrome Bc1 Complex, Chain C"/>
    <property type="match status" value="1"/>
</dbReference>
<evidence type="ECO:0000256" key="15">
    <source>
        <dbReference type="SAM" id="Phobius"/>
    </source>
</evidence>
<reference evidence="18 19" key="1">
    <citation type="submission" date="2022-06" db="EMBL/GenBank/DDBJ databases">
        <title>Ideonella sp. NS12-5 Genome sequencing and assembly.</title>
        <authorList>
            <person name="Jung Y."/>
        </authorList>
    </citation>
    <scope>NUCLEOTIDE SEQUENCE [LARGE SCALE GENOMIC DNA]</scope>
    <source>
        <strain evidence="18 19">NS12-5</strain>
    </source>
</reference>
<sequence>MAEFKVAPADAPLGVKLMTWVDNRFPATKLYKEHLSEYYAPKNFNFWYFFGSLALLVLVIQIVTGIFLVMHYKPDASLNSAGVPVAFASVEYIMRDVPWGWLIRYMHSTGASSFFVVVYLHMFRGMLYGSYRKPRELVWIFGCAIFLALMAEAFMGYLLPWGQMSFWGAQVIVNLFSAIPFVGPDLSLLIRGDYVVGDATLNRFFSFHVIAVPLVLLGLVVAHIIALHEVGSNNPDGVEIKAKKDEQGRPLDGIPFHPYYTVHDILGVSGFLMVFCAIIFFGPELGGYFLEYNNFIPADPLKTPLHIAPVWYFTPFYSMLRATTDVMVNVLSGVVGLAAVAALLKGRFSSVAKVGVVVAALVAIFLLKTFDAKFWGVVVMGGAVIILFFLPWLDHSPVKSIRYRPSWHKALYGVFVVFFVVLAYLGIQPPSDTGTLIAQVGTLFYFGFFLLMPWWSQLGTFKPVPERVTFHPH</sequence>
<feature type="transmembrane region" description="Helical" evidence="15">
    <location>
        <begin position="374"/>
        <end position="390"/>
    </location>
</feature>
<feature type="transmembrane region" description="Helical" evidence="15">
    <location>
        <begin position="137"/>
        <end position="158"/>
    </location>
</feature>
<feature type="transmembrane region" description="Helical" evidence="15">
    <location>
        <begin position="434"/>
        <end position="455"/>
    </location>
</feature>
<comment type="cofactor">
    <cofactor evidence="14">
        <name>heme b</name>
        <dbReference type="ChEBI" id="CHEBI:60344"/>
    </cofactor>
    <text evidence="14">Binds 2 heme groups non-covalently.</text>
</comment>
<dbReference type="InterPro" id="IPR048259">
    <property type="entry name" value="Cytochrome_b_N_euk/bac"/>
</dbReference>
<feature type="transmembrane region" description="Helical" evidence="15">
    <location>
        <begin position="204"/>
        <end position="226"/>
    </location>
</feature>
<dbReference type="PIRSF" id="PIRSF038885">
    <property type="entry name" value="COB"/>
    <property type="match status" value="1"/>
</dbReference>
<gene>
    <name evidence="18" type="ORF">M0L44_03145</name>
</gene>
<evidence type="ECO:0000256" key="12">
    <source>
        <dbReference type="ARBA" id="ARBA00023004"/>
    </source>
</evidence>
<evidence type="ECO:0000256" key="3">
    <source>
        <dbReference type="ARBA" id="ARBA00011649"/>
    </source>
</evidence>
<keyword evidence="6 14" id="KW-0349">Heme</keyword>
<evidence type="ECO:0000256" key="7">
    <source>
        <dbReference type="ARBA" id="ARBA00022660"/>
    </source>
</evidence>
<feature type="transmembrane region" description="Helical" evidence="15">
    <location>
        <begin position="46"/>
        <end position="69"/>
    </location>
</feature>
<dbReference type="PANTHER" id="PTHR19271">
    <property type="entry name" value="CYTOCHROME B"/>
    <property type="match status" value="1"/>
</dbReference>
<proteinExistence type="inferred from homology"/>
<evidence type="ECO:0000313" key="18">
    <source>
        <dbReference type="EMBL" id="MCO5975720.1"/>
    </source>
</evidence>
<evidence type="ECO:0000313" key="19">
    <source>
        <dbReference type="Proteomes" id="UP001204851"/>
    </source>
</evidence>
<dbReference type="CDD" id="cd00284">
    <property type="entry name" value="Cytochrome_b_N"/>
    <property type="match status" value="1"/>
</dbReference>
<organism evidence="18 19">
    <name type="scientific">Ideonella oryzae</name>
    <dbReference type="NCBI Taxonomy" id="2937441"/>
    <lineage>
        <taxon>Bacteria</taxon>
        <taxon>Pseudomonadati</taxon>
        <taxon>Pseudomonadota</taxon>
        <taxon>Betaproteobacteria</taxon>
        <taxon>Burkholderiales</taxon>
        <taxon>Sphaerotilaceae</taxon>
        <taxon>Ideonella</taxon>
    </lineage>
</organism>
<comment type="subcellular location">
    <subcellularLocation>
        <location evidence="2">Membrane</location>
        <topology evidence="2">Multi-pass membrane protein</topology>
    </subcellularLocation>
</comment>
<evidence type="ECO:0000256" key="1">
    <source>
        <dbReference type="ARBA" id="ARBA00002444"/>
    </source>
</evidence>
<feature type="transmembrane region" description="Helical" evidence="15">
    <location>
        <begin position="326"/>
        <end position="344"/>
    </location>
</feature>
<evidence type="ECO:0000256" key="13">
    <source>
        <dbReference type="ARBA" id="ARBA00023136"/>
    </source>
</evidence>
<accession>A0ABT1BHM2</accession>
<comment type="subunit">
    <text evidence="3 14">The main subunits of complex b-c1 are: cytochrome b, cytochrome c1 and the Rieske protein.</text>
</comment>
<keyword evidence="10 14" id="KW-0249">Electron transport</keyword>
<evidence type="ECO:0000256" key="8">
    <source>
        <dbReference type="ARBA" id="ARBA00022692"/>
    </source>
</evidence>
<keyword evidence="12" id="KW-0408">Iron</keyword>
<keyword evidence="5 14" id="KW-0813">Transport</keyword>
<feature type="transmembrane region" description="Helical" evidence="15">
    <location>
        <begin position="164"/>
        <end position="183"/>
    </location>
</feature>
<keyword evidence="11 15" id="KW-1133">Transmembrane helix</keyword>
<evidence type="ECO:0000256" key="11">
    <source>
        <dbReference type="ARBA" id="ARBA00022989"/>
    </source>
</evidence>
<feature type="transmembrane region" description="Helical" evidence="15">
    <location>
        <begin position="105"/>
        <end position="125"/>
    </location>
</feature>
<feature type="domain" description="Cytochrome b/b6 N-terminal region profile" evidence="16">
    <location>
        <begin position="17"/>
        <end position="236"/>
    </location>
</feature>
<evidence type="ECO:0000259" key="16">
    <source>
        <dbReference type="PROSITE" id="PS51002"/>
    </source>
</evidence>
<dbReference type="InterPro" id="IPR030689">
    <property type="entry name" value="Cytochrome_b"/>
</dbReference>
<dbReference type="Pfam" id="PF00033">
    <property type="entry name" value="Cytochrome_B"/>
    <property type="match status" value="1"/>
</dbReference>